<dbReference type="PANTHER" id="PTHR46696:SF1">
    <property type="entry name" value="CYTOCHROME P450 YJIB-RELATED"/>
    <property type="match status" value="1"/>
</dbReference>
<dbReference type="InterPro" id="IPR036396">
    <property type="entry name" value="Cyt_P450_sf"/>
</dbReference>
<dbReference type="PROSITE" id="PS00086">
    <property type="entry name" value="CYTOCHROME_P450"/>
    <property type="match status" value="1"/>
</dbReference>
<keyword evidence="2" id="KW-0560">Oxidoreductase</keyword>
<keyword evidence="2" id="KW-0349">Heme</keyword>
<keyword evidence="2" id="KW-0503">Monooxygenase</keyword>
<proteinExistence type="inferred from homology"/>
<dbReference type="GO" id="GO:0004497">
    <property type="term" value="F:monooxygenase activity"/>
    <property type="evidence" value="ECO:0007669"/>
    <property type="project" value="UniProtKB-KW"/>
</dbReference>
<dbReference type="eggNOG" id="COG2124">
    <property type="taxonomic scope" value="Bacteria"/>
</dbReference>
<evidence type="ECO:0000313" key="4">
    <source>
        <dbReference type="Proteomes" id="UP000002505"/>
    </source>
</evidence>
<accession>B8HC52</accession>
<dbReference type="STRING" id="452863.Achl_0767"/>
<reference evidence="3" key="1">
    <citation type="submission" date="2009-01" db="EMBL/GenBank/DDBJ databases">
        <title>Complete sequence of chromosome of Arthrobacter chlorophenolicus A6.</title>
        <authorList>
            <consortium name="US DOE Joint Genome Institute"/>
            <person name="Lucas S."/>
            <person name="Copeland A."/>
            <person name="Lapidus A."/>
            <person name="Glavina del Rio T."/>
            <person name="Tice H."/>
            <person name="Bruce D."/>
            <person name="Goodwin L."/>
            <person name="Pitluck S."/>
            <person name="Goltsman E."/>
            <person name="Clum A."/>
            <person name="Larimer F."/>
            <person name="Land M."/>
            <person name="Hauser L."/>
            <person name="Kyrpides N."/>
            <person name="Mikhailova N."/>
            <person name="Jansson J."/>
            <person name="Richardson P."/>
        </authorList>
    </citation>
    <scope>NUCLEOTIDE SEQUENCE [LARGE SCALE GENOMIC DNA]</scope>
    <source>
        <strain evidence="3">A6</strain>
    </source>
</reference>
<keyword evidence="2" id="KW-0408">Iron</keyword>
<keyword evidence="4" id="KW-1185">Reference proteome</keyword>
<comment type="similarity">
    <text evidence="1 2">Belongs to the cytochrome P450 family.</text>
</comment>
<dbReference type="OrthoDB" id="54272at2"/>
<dbReference type="EMBL" id="CP001341">
    <property type="protein sequence ID" value="ACL38762.1"/>
    <property type="molecule type" value="Genomic_DNA"/>
</dbReference>
<sequence>MNPIESDIDIWDDDITVDPYPTYAALRELGGVVHLPKNNLYAVTTYDLIRDVLADPESFSSTTLGFNPMVNGALQGTSLASDPPMHTQLRATLSANLTPRALRGLKVTIDEKADKLVAELVATGSFEAIDSLARAFPLDIVADLIGFGGHVKENMLRWGQAAMQVLGPLNHRTQESFPIAGELYGWCSSVTAADLAPDSIGRGIFDAEARGEIPEGSAGHIIHQYLGAGVDTTIASIGNIVALFGRHPEQLELVRNNPELVPAALAEVLRYWTPLHIWGRTTTREVELGGVSVPAGAQLGILLGAGNRDPRHYDNPDTFDVTRNPTDHLSFGYGPHGCAGQGLARLEGHAIVEALARRVKSLSLGEGYRIPSNITRSFEELQVLEVEAA</sequence>
<dbReference type="AlphaFoldDB" id="B8HC52"/>
<protein>
    <submittedName>
        <fullName evidence="3">Cytochrome P450</fullName>
    </submittedName>
</protein>
<dbReference type="Gene3D" id="1.10.630.10">
    <property type="entry name" value="Cytochrome P450"/>
    <property type="match status" value="1"/>
</dbReference>
<name>B8HC52_PSECP</name>
<dbReference type="SUPFAM" id="SSF48264">
    <property type="entry name" value="Cytochrome P450"/>
    <property type="match status" value="1"/>
</dbReference>
<dbReference type="InterPro" id="IPR001128">
    <property type="entry name" value="Cyt_P450"/>
</dbReference>
<dbReference type="GO" id="GO:0016705">
    <property type="term" value="F:oxidoreductase activity, acting on paired donors, with incorporation or reduction of molecular oxygen"/>
    <property type="evidence" value="ECO:0007669"/>
    <property type="project" value="InterPro"/>
</dbReference>
<evidence type="ECO:0000256" key="1">
    <source>
        <dbReference type="ARBA" id="ARBA00010617"/>
    </source>
</evidence>
<dbReference type="HOGENOM" id="CLU_033716_0_2_11"/>
<dbReference type="GO" id="GO:0005506">
    <property type="term" value="F:iron ion binding"/>
    <property type="evidence" value="ECO:0007669"/>
    <property type="project" value="InterPro"/>
</dbReference>
<keyword evidence="2" id="KW-0479">Metal-binding</keyword>
<dbReference type="RefSeq" id="WP_015935987.1">
    <property type="nucleotide sequence ID" value="NC_011886.1"/>
</dbReference>
<dbReference type="PANTHER" id="PTHR46696">
    <property type="entry name" value="P450, PUTATIVE (EUROFUNG)-RELATED"/>
    <property type="match status" value="1"/>
</dbReference>
<evidence type="ECO:0000313" key="3">
    <source>
        <dbReference type="EMBL" id="ACL38762.1"/>
    </source>
</evidence>
<dbReference type="KEGG" id="ach:Achl_0767"/>
<dbReference type="Proteomes" id="UP000002505">
    <property type="component" value="Chromosome"/>
</dbReference>
<dbReference type="CDD" id="cd11037">
    <property type="entry name" value="CYP199A2-like"/>
    <property type="match status" value="1"/>
</dbReference>
<dbReference type="GO" id="GO:0020037">
    <property type="term" value="F:heme binding"/>
    <property type="evidence" value="ECO:0007669"/>
    <property type="project" value="InterPro"/>
</dbReference>
<gene>
    <name evidence="3" type="ordered locus">Achl_0767</name>
</gene>
<evidence type="ECO:0000256" key="2">
    <source>
        <dbReference type="RuleBase" id="RU000461"/>
    </source>
</evidence>
<dbReference type="InterPro" id="IPR017972">
    <property type="entry name" value="Cyt_P450_CS"/>
</dbReference>
<organism evidence="3 4">
    <name type="scientific">Pseudarthrobacter chlorophenolicus (strain ATCC 700700 / DSM 12829 / CIP 107037 / JCM 12360 / KCTC 9906 / NCIMB 13794 / A6)</name>
    <name type="common">Arthrobacter chlorophenolicus</name>
    <dbReference type="NCBI Taxonomy" id="452863"/>
    <lineage>
        <taxon>Bacteria</taxon>
        <taxon>Bacillati</taxon>
        <taxon>Actinomycetota</taxon>
        <taxon>Actinomycetes</taxon>
        <taxon>Micrococcales</taxon>
        <taxon>Micrococcaceae</taxon>
        <taxon>Pseudarthrobacter</taxon>
    </lineage>
</organism>
<dbReference type="Pfam" id="PF00067">
    <property type="entry name" value="p450"/>
    <property type="match status" value="1"/>
</dbReference>